<keyword evidence="2" id="KW-0662">Pyridine nucleotide biosynthesis</keyword>
<evidence type="ECO:0000256" key="2">
    <source>
        <dbReference type="ARBA" id="ARBA00022642"/>
    </source>
</evidence>
<keyword evidence="4" id="KW-0378">Hydrolase</keyword>
<gene>
    <name evidence="9" type="ORF">AJ79_04279</name>
</gene>
<keyword evidence="10" id="KW-1185">Reference proteome</keyword>
<dbReference type="InterPro" id="IPR036380">
    <property type="entry name" value="Isochorismatase-like_sf"/>
</dbReference>
<protein>
    <recommendedName>
        <fullName evidence="6">nicotinamidase</fullName>
        <ecNumber evidence="6">3.5.1.19</ecNumber>
    </recommendedName>
    <alternativeName>
        <fullName evidence="7">Nicotinamide deamidase</fullName>
    </alternativeName>
</protein>
<dbReference type="OrthoDB" id="3341310at2759"/>
<dbReference type="GO" id="GO:0008936">
    <property type="term" value="F:nicotinamidase activity"/>
    <property type="evidence" value="ECO:0007669"/>
    <property type="project" value="UniProtKB-EC"/>
</dbReference>
<evidence type="ECO:0000256" key="3">
    <source>
        <dbReference type="ARBA" id="ARBA00022723"/>
    </source>
</evidence>
<comment type="caution">
    <text evidence="9">The sequence shown here is derived from an EMBL/GenBank/DDBJ whole genome shotgun (WGS) entry which is preliminary data.</text>
</comment>
<evidence type="ECO:0000256" key="6">
    <source>
        <dbReference type="ARBA" id="ARBA00039017"/>
    </source>
</evidence>
<dbReference type="EMBL" id="PDNB01000058">
    <property type="protein sequence ID" value="PGH12443.1"/>
    <property type="molecule type" value="Genomic_DNA"/>
</dbReference>
<keyword evidence="3" id="KW-0479">Metal-binding</keyword>
<evidence type="ECO:0000256" key="7">
    <source>
        <dbReference type="ARBA" id="ARBA00043224"/>
    </source>
</evidence>
<dbReference type="GO" id="GO:0019363">
    <property type="term" value="P:pyridine nucleotide biosynthetic process"/>
    <property type="evidence" value="ECO:0007669"/>
    <property type="project" value="UniProtKB-KW"/>
</dbReference>
<dbReference type="Pfam" id="PF00857">
    <property type="entry name" value="Isochorismatase"/>
    <property type="match status" value="1"/>
</dbReference>
<dbReference type="InterPro" id="IPR052347">
    <property type="entry name" value="Isochorismatase_Nicotinamidase"/>
</dbReference>
<reference evidence="9 10" key="1">
    <citation type="submission" date="2017-10" db="EMBL/GenBank/DDBJ databases">
        <title>Comparative genomics in systemic dimorphic fungi from Ajellomycetaceae.</title>
        <authorList>
            <person name="Munoz J.F."/>
            <person name="Mcewen J.G."/>
            <person name="Clay O.K."/>
            <person name="Cuomo C.A."/>
        </authorList>
    </citation>
    <scope>NUCLEOTIDE SEQUENCE [LARGE SCALE GENOMIC DNA]</scope>
    <source>
        <strain evidence="9 10">UAMH5409</strain>
    </source>
</reference>
<dbReference type="AlphaFoldDB" id="A0A2B7XUK3"/>
<dbReference type="InterPro" id="IPR000868">
    <property type="entry name" value="Isochorismatase-like_dom"/>
</dbReference>
<sequence>MAPSGVTPDEATATSFLPALIVVDMQEDFCPPNGPLAVQGARTLAPVINTLLSLPGFVLKISTQDFHPQTHISFAPNHPPPDNIPFKSTIAMKNPKAKTKTGDDAEPEQTKPQLLWPIHCVANTPGACLIPEIQADKIGYNIYKGMDARVEMYSAFADAFGNDDCVGTGGVNMDLAELLRGQEVTDVFVVGVAGDYCVRDTAVDAAKRGFRAWVVEEGVKCVDPEEGWEGAKRVLAEFGIGVVGIEGEEVGRVRGLGKEEEEQEEDDN</sequence>
<dbReference type="SUPFAM" id="SSF52499">
    <property type="entry name" value="Isochorismatase-like hydrolases"/>
    <property type="match status" value="1"/>
</dbReference>
<evidence type="ECO:0000256" key="5">
    <source>
        <dbReference type="ARBA" id="ARBA00037900"/>
    </source>
</evidence>
<evidence type="ECO:0000256" key="1">
    <source>
        <dbReference type="ARBA" id="ARBA00006336"/>
    </source>
</evidence>
<proteinExistence type="inferred from homology"/>
<evidence type="ECO:0000313" key="10">
    <source>
        <dbReference type="Proteomes" id="UP000223968"/>
    </source>
</evidence>
<organism evidence="9 10">
    <name type="scientific">Helicocarpus griseus UAMH5409</name>
    <dbReference type="NCBI Taxonomy" id="1447875"/>
    <lineage>
        <taxon>Eukaryota</taxon>
        <taxon>Fungi</taxon>
        <taxon>Dikarya</taxon>
        <taxon>Ascomycota</taxon>
        <taxon>Pezizomycotina</taxon>
        <taxon>Eurotiomycetes</taxon>
        <taxon>Eurotiomycetidae</taxon>
        <taxon>Onygenales</taxon>
        <taxon>Ajellomycetaceae</taxon>
        <taxon>Helicocarpus</taxon>
    </lineage>
</organism>
<accession>A0A2B7XUK3</accession>
<dbReference type="Gene3D" id="3.40.50.850">
    <property type="entry name" value="Isochorismatase-like"/>
    <property type="match status" value="1"/>
</dbReference>
<comment type="pathway">
    <text evidence="5">Cofactor biosynthesis; nicotinate biosynthesis; nicotinate from nicotinamide: step 1/1.</text>
</comment>
<dbReference type="STRING" id="1447875.A0A2B7XUK3"/>
<evidence type="ECO:0000259" key="8">
    <source>
        <dbReference type="Pfam" id="PF00857"/>
    </source>
</evidence>
<evidence type="ECO:0000313" key="9">
    <source>
        <dbReference type="EMBL" id="PGH12443.1"/>
    </source>
</evidence>
<name>A0A2B7XUK3_9EURO</name>
<dbReference type="PANTHER" id="PTHR11080">
    <property type="entry name" value="PYRAZINAMIDASE/NICOTINAMIDASE"/>
    <property type="match status" value="1"/>
</dbReference>
<dbReference type="PANTHER" id="PTHR11080:SF2">
    <property type="entry name" value="LD05707P"/>
    <property type="match status" value="1"/>
</dbReference>
<dbReference type="EC" id="3.5.1.19" evidence="6"/>
<evidence type="ECO:0000256" key="4">
    <source>
        <dbReference type="ARBA" id="ARBA00022801"/>
    </source>
</evidence>
<dbReference type="GO" id="GO:0046872">
    <property type="term" value="F:metal ion binding"/>
    <property type="evidence" value="ECO:0007669"/>
    <property type="project" value="UniProtKB-KW"/>
</dbReference>
<feature type="domain" description="Isochorismatase-like" evidence="8">
    <location>
        <begin position="115"/>
        <end position="239"/>
    </location>
</feature>
<dbReference type="Proteomes" id="UP000223968">
    <property type="component" value="Unassembled WGS sequence"/>
</dbReference>
<comment type="similarity">
    <text evidence="1">Belongs to the isochorismatase family.</text>
</comment>